<evidence type="ECO:0000256" key="4">
    <source>
        <dbReference type="ARBA" id="ARBA00022989"/>
    </source>
</evidence>
<keyword evidence="5 6" id="KW-0472">Membrane</keyword>
<dbReference type="Pfam" id="PF03134">
    <property type="entry name" value="TB2_DP1_HVA22"/>
    <property type="match status" value="1"/>
</dbReference>
<sequence length="151" mass="18149">MDEILKKINYYNVQLDKELSKYPYMRKLEEYTNIPKTNLFSGVVIFVFLMIFFNFLGELLSDIVGWVYPAYASFKSIESKNTVGDNQWLTYWTVFGFLKIFEFFTDIILYWNPFYFLLKSIFFLWLFLPHFNGAQIIYTKVLRPTLIGKMI</sequence>
<dbReference type="PANTHER" id="PTHR12300:SF161">
    <property type="entry name" value="RECEPTOR EXPRESSION-ENHANCING PROTEIN"/>
    <property type="match status" value="1"/>
</dbReference>
<evidence type="ECO:0000256" key="6">
    <source>
        <dbReference type="RuleBase" id="RU362006"/>
    </source>
</evidence>
<dbReference type="Proteomes" id="UP000439903">
    <property type="component" value="Unassembled WGS sequence"/>
</dbReference>
<evidence type="ECO:0000256" key="5">
    <source>
        <dbReference type="ARBA" id="ARBA00023136"/>
    </source>
</evidence>
<comment type="subcellular location">
    <subcellularLocation>
        <location evidence="1 6">Membrane</location>
        <topology evidence="1 6">Multi-pass membrane protein</topology>
    </subcellularLocation>
</comment>
<dbReference type="AlphaFoldDB" id="A0A8H4APF1"/>
<reference evidence="7 8" key="1">
    <citation type="journal article" date="2019" name="Environ. Microbiol.">
        <title>At the nexus of three kingdoms: the genome of the mycorrhizal fungus Gigaspora margarita provides insights into plant, endobacterial and fungal interactions.</title>
        <authorList>
            <person name="Venice F."/>
            <person name="Ghignone S."/>
            <person name="Salvioli di Fossalunga A."/>
            <person name="Amselem J."/>
            <person name="Novero M."/>
            <person name="Xianan X."/>
            <person name="Sedzielewska Toro K."/>
            <person name="Morin E."/>
            <person name="Lipzen A."/>
            <person name="Grigoriev I.V."/>
            <person name="Henrissat B."/>
            <person name="Martin F.M."/>
            <person name="Bonfante P."/>
        </authorList>
    </citation>
    <scope>NUCLEOTIDE SEQUENCE [LARGE SCALE GENOMIC DNA]</scope>
    <source>
        <strain evidence="7 8">BEG34</strain>
    </source>
</reference>
<organism evidence="7 8">
    <name type="scientific">Gigaspora margarita</name>
    <dbReference type="NCBI Taxonomy" id="4874"/>
    <lineage>
        <taxon>Eukaryota</taxon>
        <taxon>Fungi</taxon>
        <taxon>Fungi incertae sedis</taxon>
        <taxon>Mucoromycota</taxon>
        <taxon>Glomeromycotina</taxon>
        <taxon>Glomeromycetes</taxon>
        <taxon>Diversisporales</taxon>
        <taxon>Gigasporaceae</taxon>
        <taxon>Gigaspora</taxon>
    </lineage>
</organism>
<dbReference type="InterPro" id="IPR004345">
    <property type="entry name" value="TB2_DP1_HVA22"/>
</dbReference>
<comment type="similarity">
    <text evidence="2 6">Belongs to the DP1 family.</text>
</comment>
<evidence type="ECO:0000313" key="8">
    <source>
        <dbReference type="Proteomes" id="UP000439903"/>
    </source>
</evidence>
<proteinExistence type="inferred from homology"/>
<keyword evidence="4 6" id="KW-1133">Transmembrane helix</keyword>
<evidence type="ECO:0000313" key="7">
    <source>
        <dbReference type="EMBL" id="KAF0519664.1"/>
    </source>
</evidence>
<dbReference type="EMBL" id="WTPW01000360">
    <property type="protein sequence ID" value="KAF0519664.1"/>
    <property type="molecule type" value="Genomic_DNA"/>
</dbReference>
<comment type="caution">
    <text evidence="6">Lacks conserved residue(s) required for the propagation of feature annotation.</text>
</comment>
<protein>
    <recommendedName>
        <fullName evidence="6">Protein YOP1</fullName>
    </recommendedName>
</protein>
<evidence type="ECO:0000256" key="2">
    <source>
        <dbReference type="ARBA" id="ARBA00008573"/>
    </source>
</evidence>
<dbReference type="OrthoDB" id="10009287at2759"/>
<keyword evidence="8" id="KW-1185">Reference proteome</keyword>
<evidence type="ECO:0000256" key="1">
    <source>
        <dbReference type="ARBA" id="ARBA00004141"/>
    </source>
</evidence>
<feature type="transmembrane region" description="Helical" evidence="6">
    <location>
        <begin position="39"/>
        <end position="68"/>
    </location>
</feature>
<dbReference type="GO" id="GO:0016020">
    <property type="term" value="C:membrane"/>
    <property type="evidence" value="ECO:0007669"/>
    <property type="project" value="UniProtKB-SubCell"/>
</dbReference>
<accession>A0A8H4APF1</accession>
<dbReference type="PANTHER" id="PTHR12300">
    <property type="entry name" value="HVA22-LIKE PROTEINS"/>
    <property type="match status" value="1"/>
</dbReference>
<comment type="caution">
    <text evidence="7">The sequence shown here is derived from an EMBL/GenBank/DDBJ whole genome shotgun (WGS) entry which is preliminary data.</text>
</comment>
<feature type="transmembrane region" description="Helical" evidence="6">
    <location>
        <begin position="117"/>
        <end position="138"/>
    </location>
</feature>
<gene>
    <name evidence="7" type="ORF">F8M41_016518</name>
</gene>
<evidence type="ECO:0000256" key="3">
    <source>
        <dbReference type="ARBA" id="ARBA00022692"/>
    </source>
</evidence>
<keyword evidence="3 6" id="KW-0812">Transmembrane</keyword>
<name>A0A8H4APF1_GIGMA</name>